<feature type="transmembrane region" description="Helical" evidence="1">
    <location>
        <begin position="202"/>
        <end position="224"/>
    </location>
</feature>
<keyword evidence="1" id="KW-1133">Transmembrane helix</keyword>
<name>A0ABW2ADM2_9MICO</name>
<sequence>MTTLAAVPSASTRAVPWRRLVWVAWRHYRFALVATVGVLGLVAVYFLVSGLQIHQAYDAWRSCTSRNSASCTFQLNNFQNKYGSTGLLGFVQVLAPGVVGAFVGAPLLARELETGTYRYAWTQGVGRVRWTLALLAPGIVGTAILMTAFGELIAWRNRPLVSAGVAQQMDGSLFPAVAPAVTGWALLAFSIGVLAGLVWRRIVPAIVTTILLWFGVAAAVSLGLRQHYATPLTTTKLQIKSADLTVGQWWTKGGHRVAVGQLNQVLQAAGIQQLPSGNSRAQASPGSGVVDPVHYLVQHGYRQVTSYQPAGRYHAFQWIEFGWLTVIAALLLAVTVLLLRRRQA</sequence>
<evidence type="ECO:0000256" key="1">
    <source>
        <dbReference type="SAM" id="Phobius"/>
    </source>
</evidence>
<feature type="transmembrane region" description="Helical" evidence="1">
    <location>
        <begin position="321"/>
        <end position="339"/>
    </location>
</feature>
<feature type="transmembrane region" description="Helical" evidence="1">
    <location>
        <begin position="28"/>
        <end position="48"/>
    </location>
</feature>
<protein>
    <recommendedName>
        <fullName evidence="4">ABC transporter permease</fullName>
    </recommendedName>
</protein>
<proteinExistence type="predicted"/>
<dbReference type="Proteomes" id="UP001596298">
    <property type="component" value="Unassembled WGS sequence"/>
</dbReference>
<keyword evidence="3" id="KW-1185">Reference proteome</keyword>
<feature type="transmembrane region" description="Helical" evidence="1">
    <location>
        <begin position="87"/>
        <end position="109"/>
    </location>
</feature>
<evidence type="ECO:0000313" key="3">
    <source>
        <dbReference type="Proteomes" id="UP001596298"/>
    </source>
</evidence>
<organism evidence="2 3">
    <name type="scientific">Flexivirga alba</name>
    <dbReference type="NCBI Taxonomy" id="702742"/>
    <lineage>
        <taxon>Bacteria</taxon>
        <taxon>Bacillati</taxon>
        <taxon>Actinomycetota</taxon>
        <taxon>Actinomycetes</taxon>
        <taxon>Micrococcales</taxon>
        <taxon>Dermacoccaceae</taxon>
        <taxon>Flexivirga</taxon>
    </lineage>
</organism>
<dbReference type="RefSeq" id="WP_382399455.1">
    <property type="nucleotide sequence ID" value="NZ_JBHSWH010000001.1"/>
</dbReference>
<evidence type="ECO:0000313" key="2">
    <source>
        <dbReference type="EMBL" id="MFC6704850.1"/>
    </source>
</evidence>
<reference evidence="3" key="1">
    <citation type="journal article" date="2019" name="Int. J. Syst. Evol. Microbiol.">
        <title>The Global Catalogue of Microorganisms (GCM) 10K type strain sequencing project: providing services to taxonomists for standard genome sequencing and annotation.</title>
        <authorList>
            <consortium name="The Broad Institute Genomics Platform"/>
            <consortium name="The Broad Institute Genome Sequencing Center for Infectious Disease"/>
            <person name="Wu L."/>
            <person name="Ma J."/>
        </authorList>
    </citation>
    <scope>NUCLEOTIDE SEQUENCE [LARGE SCALE GENOMIC DNA]</scope>
    <source>
        <strain evidence="3">CCUG 58127</strain>
    </source>
</reference>
<accession>A0ABW2ADM2</accession>
<dbReference type="EMBL" id="JBHSWH010000001">
    <property type="protein sequence ID" value="MFC6704850.1"/>
    <property type="molecule type" value="Genomic_DNA"/>
</dbReference>
<feature type="transmembrane region" description="Helical" evidence="1">
    <location>
        <begin position="130"/>
        <end position="153"/>
    </location>
</feature>
<gene>
    <name evidence="2" type="ORF">ACFQDH_06110</name>
</gene>
<comment type="caution">
    <text evidence="2">The sequence shown here is derived from an EMBL/GenBank/DDBJ whole genome shotgun (WGS) entry which is preliminary data.</text>
</comment>
<evidence type="ECO:0008006" key="4">
    <source>
        <dbReference type="Google" id="ProtNLM"/>
    </source>
</evidence>
<keyword evidence="1" id="KW-0472">Membrane</keyword>
<keyword evidence="1" id="KW-0812">Transmembrane</keyword>
<feature type="transmembrane region" description="Helical" evidence="1">
    <location>
        <begin position="173"/>
        <end position="195"/>
    </location>
</feature>